<evidence type="ECO:0000256" key="1">
    <source>
        <dbReference type="ARBA" id="ARBA00000085"/>
    </source>
</evidence>
<dbReference type="GO" id="GO:0009927">
    <property type="term" value="F:histidine phosphotransfer kinase activity"/>
    <property type="evidence" value="ECO:0007669"/>
    <property type="project" value="TreeGrafter"/>
</dbReference>
<dbReference type="Pfam" id="PF02518">
    <property type="entry name" value="HATPase_c"/>
    <property type="match status" value="1"/>
</dbReference>
<dbReference type="AlphaFoldDB" id="A0A1M5BVZ3"/>
<feature type="domain" description="Histidine kinase" evidence="7">
    <location>
        <begin position="165"/>
        <end position="389"/>
    </location>
</feature>
<organism evidence="9 10">
    <name type="scientific">Cnuella takakiae</name>
    <dbReference type="NCBI Taxonomy" id="1302690"/>
    <lineage>
        <taxon>Bacteria</taxon>
        <taxon>Pseudomonadati</taxon>
        <taxon>Bacteroidota</taxon>
        <taxon>Chitinophagia</taxon>
        <taxon>Chitinophagales</taxon>
        <taxon>Chitinophagaceae</taxon>
        <taxon>Cnuella</taxon>
    </lineage>
</organism>
<evidence type="ECO:0000259" key="7">
    <source>
        <dbReference type="PROSITE" id="PS50109"/>
    </source>
</evidence>
<evidence type="ECO:0000256" key="4">
    <source>
        <dbReference type="ARBA" id="ARBA00022679"/>
    </source>
</evidence>
<dbReference type="SUPFAM" id="SSF55874">
    <property type="entry name" value="ATPase domain of HSP90 chaperone/DNA topoisomerase II/histidine kinase"/>
    <property type="match status" value="1"/>
</dbReference>
<dbReference type="InterPro" id="IPR005467">
    <property type="entry name" value="His_kinase_dom"/>
</dbReference>
<dbReference type="SMART" id="SM00388">
    <property type="entry name" value="HisKA"/>
    <property type="match status" value="1"/>
</dbReference>
<feature type="domain" description="Response regulatory" evidence="8">
    <location>
        <begin position="1"/>
        <end position="118"/>
    </location>
</feature>
<dbReference type="SMART" id="SM00448">
    <property type="entry name" value="REC"/>
    <property type="match status" value="1"/>
</dbReference>
<dbReference type="GO" id="GO:0000155">
    <property type="term" value="F:phosphorelay sensor kinase activity"/>
    <property type="evidence" value="ECO:0007669"/>
    <property type="project" value="InterPro"/>
</dbReference>
<reference evidence="9 10" key="1">
    <citation type="submission" date="2016-11" db="EMBL/GenBank/DDBJ databases">
        <authorList>
            <person name="Jaros S."/>
            <person name="Januszkiewicz K."/>
            <person name="Wedrychowicz H."/>
        </authorList>
    </citation>
    <scope>NUCLEOTIDE SEQUENCE [LARGE SCALE GENOMIC DNA]</scope>
    <source>
        <strain evidence="9 10">DSM 26897</strain>
    </source>
</reference>
<dbReference type="SUPFAM" id="SSF52172">
    <property type="entry name" value="CheY-like"/>
    <property type="match status" value="1"/>
</dbReference>
<gene>
    <name evidence="9" type="ORF">SAMN05444008_108115</name>
</gene>
<dbReference type="OrthoDB" id="9781208at2"/>
<dbReference type="PANTHER" id="PTHR43047:SF72">
    <property type="entry name" value="OSMOSENSING HISTIDINE PROTEIN KINASE SLN1"/>
    <property type="match status" value="1"/>
</dbReference>
<name>A0A1M5BVZ3_9BACT</name>
<dbReference type="PROSITE" id="PS50110">
    <property type="entry name" value="RESPONSE_REGULATORY"/>
    <property type="match status" value="1"/>
</dbReference>
<sequence>MILIVDDRPENLFSLKTLLQLHRFEVDTAASGEEALRKILRHDYALIILDVQMPGMDGYEVAENITGYSKSRDIPILFLSAVNIDKRFITRGYESGGVDYITKPFDPELLLLKVKTFYRLSEQQKALNEAHATLEQKVAERTAELVRTNEALEASNAELQQYAYLASHDLQEPLRKIMTFSSLVAERFLSDRPEAGTYVKRIIASSERMRNLINDLLEYSRISGNTQFMPTDLNQLLQEALSDLEVAIREKEVQVHSSNLPTADVIPGQIRQLFQNLLSNAIKFTRLGVRPQIEVRGEKVSSLSLDAQPAAGGNYLRLSVTDNGIGFNEAYLQKIFVLFQRLNGREEYAGTGLGLAIVKKIVDRHHGLVGARSREGEGACFIVVLPLQQQSPPAISR</sequence>
<dbReference type="Pfam" id="PF00512">
    <property type="entry name" value="HisKA"/>
    <property type="match status" value="1"/>
</dbReference>
<dbReference type="GO" id="GO:0005886">
    <property type="term" value="C:plasma membrane"/>
    <property type="evidence" value="ECO:0007669"/>
    <property type="project" value="TreeGrafter"/>
</dbReference>
<dbReference type="RefSeq" id="WP_073043362.1">
    <property type="nucleotide sequence ID" value="NZ_FQUO01000008.1"/>
</dbReference>
<dbReference type="Gene3D" id="1.10.287.130">
    <property type="match status" value="1"/>
</dbReference>
<dbReference type="Gene3D" id="3.30.565.10">
    <property type="entry name" value="Histidine kinase-like ATPase, C-terminal domain"/>
    <property type="match status" value="1"/>
</dbReference>
<dbReference type="Pfam" id="PF00072">
    <property type="entry name" value="Response_reg"/>
    <property type="match status" value="1"/>
</dbReference>
<dbReference type="STRING" id="1302690.BUE76_17840"/>
<dbReference type="PANTHER" id="PTHR43047">
    <property type="entry name" value="TWO-COMPONENT HISTIDINE PROTEIN KINASE"/>
    <property type="match status" value="1"/>
</dbReference>
<dbReference type="PROSITE" id="PS50109">
    <property type="entry name" value="HIS_KIN"/>
    <property type="match status" value="1"/>
</dbReference>
<dbReference type="FunFam" id="3.30.565.10:FF:000006">
    <property type="entry name" value="Sensor histidine kinase WalK"/>
    <property type="match status" value="1"/>
</dbReference>
<comment type="catalytic activity">
    <reaction evidence="1">
        <text>ATP + protein L-histidine = ADP + protein N-phospho-L-histidine.</text>
        <dbReference type="EC" id="2.7.13.3"/>
    </reaction>
</comment>
<evidence type="ECO:0000313" key="9">
    <source>
        <dbReference type="EMBL" id="SHF46556.1"/>
    </source>
</evidence>
<evidence type="ECO:0000256" key="6">
    <source>
        <dbReference type="PROSITE-ProRule" id="PRU00169"/>
    </source>
</evidence>
<dbReference type="InterPro" id="IPR003594">
    <property type="entry name" value="HATPase_dom"/>
</dbReference>
<keyword evidence="4" id="KW-0808">Transferase</keyword>
<dbReference type="SMART" id="SM00387">
    <property type="entry name" value="HATPase_c"/>
    <property type="match status" value="1"/>
</dbReference>
<dbReference type="InterPro" id="IPR011006">
    <property type="entry name" value="CheY-like_superfamily"/>
</dbReference>
<keyword evidence="3 6" id="KW-0597">Phosphoprotein</keyword>
<protein>
    <recommendedName>
        <fullName evidence="2">histidine kinase</fullName>
        <ecNumber evidence="2">2.7.13.3</ecNumber>
    </recommendedName>
</protein>
<keyword evidence="10" id="KW-1185">Reference proteome</keyword>
<keyword evidence="5 9" id="KW-0418">Kinase</keyword>
<evidence type="ECO:0000256" key="3">
    <source>
        <dbReference type="ARBA" id="ARBA00022553"/>
    </source>
</evidence>
<dbReference type="PRINTS" id="PR00344">
    <property type="entry name" value="BCTRLSENSOR"/>
</dbReference>
<evidence type="ECO:0000259" key="8">
    <source>
        <dbReference type="PROSITE" id="PS50110"/>
    </source>
</evidence>
<dbReference type="Proteomes" id="UP000184368">
    <property type="component" value="Unassembled WGS sequence"/>
</dbReference>
<evidence type="ECO:0000256" key="5">
    <source>
        <dbReference type="ARBA" id="ARBA00022777"/>
    </source>
</evidence>
<evidence type="ECO:0000313" key="10">
    <source>
        <dbReference type="Proteomes" id="UP000184368"/>
    </source>
</evidence>
<proteinExistence type="predicted"/>
<dbReference type="InterPro" id="IPR001789">
    <property type="entry name" value="Sig_transdc_resp-reg_receiver"/>
</dbReference>
<dbReference type="EMBL" id="FQUO01000008">
    <property type="protein sequence ID" value="SHF46556.1"/>
    <property type="molecule type" value="Genomic_DNA"/>
</dbReference>
<accession>A0A1M5BVZ3</accession>
<dbReference type="InterPro" id="IPR003661">
    <property type="entry name" value="HisK_dim/P_dom"/>
</dbReference>
<evidence type="ECO:0000256" key="2">
    <source>
        <dbReference type="ARBA" id="ARBA00012438"/>
    </source>
</evidence>
<dbReference type="Gene3D" id="3.40.50.2300">
    <property type="match status" value="1"/>
</dbReference>
<feature type="modified residue" description="4-aspartylphosphate" evidence="6">
    <location>
        <position position="50"/>
    </location>
</feature>
<dbReference type="EC" id="2.7.13.3" evidence="2"/>
<dbReference type="InterPro" id="IPR036890">
    <property type="entry name" value="HATPase_C_sf"/>
</dbReference>
<dbReference type="InterPro" id="IPR004358">
    <property type="entry name" value="Sig_transdc_His_kin-like_C"/>
</dbReference>
<dbReference type="CDD" id="cd00082">
    <property type="entry name" value="HisKA"/>
    <property type="match status" value="1"/>
</dbReference>